<dbReference type="PANTHER" id="PTHR46211">
    <property type="entry name" value="GLYCEROPHOSPHORYL DIESTER PHOSPHODIESTERASE"/>
    <property type="match status" value="1"/>
</dbReference>
<reference evidence="3" key="1">
    <citation type="submission" date="2018-08" db="EMBL/GenBank/DDBJ databases">
        <title>Mucilaginibacter sp. MYSH2.</title>
        <authorList>
            <person name="Seo T."/>
        </authorList>
    </citation>
    <scope>NUCLEOTIDE SEQUENCE [LARGE SCALE GENOMIC DNA]</scope>
    <source>
        <strain evidence="3">KIRAN</strain>
    </source>
</reference>
<dbReference type="EMBL" id="QWGE01000001">
    <property type="protein sequence ID" value="RIJ43101.1"/>
    <property type="molecule type" value="Genomic_DNA"/>
</dbReference>
<organism evidence="2 3">
    <name type="scientific">Pontibacter oryzae</name>
    <dbReference type="NCBI Taxonomy" id="2304593"/>
    <lineage>
        <taxon>Bacteria</taxon>
        <taxon>Pseudomonadati</taxon>
        <taxon>Bacteroidota</taxon>
        <taxon>Cytophagia</taxon>
        <taxon>Cytophagales</taxon>
        <taxon>Hymenobacteraceae</taxon>
        <taxon>Pontibacter</taxon>
    </lineage>
</organism>
<dbReference type="PANTHER" id="PTHR46211:SF14">
    <property type="entry name" value="GLYCEROPHOSPHODIESTER PHOSPHODIESTERASE"/>
    <property type="match status" value="1"/>
</dbReference>
<dbReference type="GO" id="GO:0006629">
    <property type="term" value="P:lipid metabolic process"/>
    <property type="evidence" value="ECO:0007669"/>
    <property type="project" value="InterPro"/>
</dbReference>
<dbReference type="AlphaFoldDB" id="A0A399SJZ0"/>
<feature type="domain" description="GP-PDE" evidence="1">
    <location>
        <begin position="40"/>
        <end position="290"/>
    </location>
</feature>
<gene>
    <name evidence="2" type="ORF">D1627_04535</name>
</gene>
<evidence type="ECO:0000259" key="1">
    <source>
        <dbReference type="PROSITE" id="PS51704"/>
    </source>
</evidence>
<evidence type="ECO:0000313" key="2">
    <source>
        <dbReference type="EMBL" id="RIJ43101.1"/>
    </source>
</evidence>
<dbReference type="SUPFAM" id="SSF51695">
    <property type="entry name" value="PLC-like phosphodiesterases"/>
    <property type="match status" value="1"/>
</dbReference>
<comment type="caution">
    <text evidence="2">The sequence shown here is derived from an EMBL/GenBank/DDBJ whole genome shotgun (WGS) entry which is preliminary data.</text>
</comment>
<dbReference type="InterPro" id="IPR017946">
    <property type="entry name" value="PLC-like_Pdiesterase_TIM-brl"/>
</dbReference>
<dbReference type="CDD" id="cd08566">
    <property type="entry name" value="GDPD_AtGDE_like"/>
    <property type="match status" value="1"/>
</dbReference>
<dbReference type="InterPro" id="IPR030395">
    <property type="entry name" value="GP_PDE_dom"/>
</dbReference>
<accession>A0A399SJZ0</accession>
<protein>
    <submittedName>
        <fullName evidence="2">Glycerophosphodiester phosphodiesterase</fullName>
    </submittedName>
</protein>
<dbReference type="RefSeq" id="WP_119430982.1">
    <property type="nucleotide sequence ID" value="NZ_QWGE01000001.1"/>
</dbReference>
<dbReference type="Proteomes" id="UP000266005">
    <property type="component" value="Unassembled WGS sequence"/>
</dbReference>
<sequence length="291" mass="32139">MSKRRVSRKIALPALFFAVLAIAVGGWLLYRHDKIEYKGVLVLGHAGSGFLSPMNPFNPLPANSMASIVKAMEAHGADGLEVDVQLSKDGVLVLYHDTALESMTSGSGLIEDRAASEVVGLKYDGGFFYNLFQDEEIITLEALLQRLATYPELPYLHIDLRNQNPERHLYYAQTLMAMLRKYNYPLQKLVFISPNPDFLLAFREVEPAALLMLDASGDFELTLQEALKYNLGGVCVDGKDATAELVAKSKEQGLQVALFGGKSRSRIARMINMKPDAIQTNNVAAARNMLD</sequence>
<keyword evidence="3" id="KW-1185">Reference proteome</keyword>
<dbReference type="Gene3D" id="3.20.20.190">
    <property type="entry name" value="Phosphatidylinositol (PI) phosphodiesterase"/>
    <property type="match status" value="1"/>
</dbReference>
<dbReference type="GO" id="GO:0008081">
    <property type="term" value="F:phosphoric diester hydrolase activity"/>
    <property type="evidence" value="ECO:0007669"/>
    <property type="project" value="InterPro"/>
</dbReference>
<dbReference type="PROSITE" id="PS51704">
    <property type="entry name" value="GP_PDE"/>
    <property type="match status" value="1"/>
</dbReference>
<dbReference type="OrthoDB" id="384721at2"/>
<proteinExistence type="predicted"/>
<evidence type="ECO:0000313" key="3">
    <source>
        <dbReference type="Proteomes" id="UP000266005"/>
    </source>
</evidence>
<name>A0A399SJZ0_9BACT</name>
<dbReference type="Pfam" id="PF03009">
    <property type="entry name" value="GDPD"/>
    <property type="match status" value="1"/>
</dbReference>